<name>A0A165DVY3_9APHY</name>
<dbReference type="RefSeq" id="XP_040763479.1">
    <property type="nucleotide sequence ID" value="XM_040909080.1"/>
</dbReference>
<dbReference type="GO" id="GO:0016779">
    <property type="term" value="F:nucleotidyltransferase activity"/>
    <property type="evidence" value="ECO:0007669"/>
    <property type="project" value="UniProtKB-KW"/>
</dbReference>
<feature type="region of interest" description="Disordered" evidence="5">
    <location>
        <begin position="345"/>
        <end position="385"/>
    </location>
</feature>
<feature type="compositionally biased region" description="Polar residues" evidence="5">
    <location>
        <begin position="345"/>
        <end position="356"/>
    </location>
</feature>
<reference evidence="7 8" key="1">
    <citation type="journal article" date="2016" name="Mol. Biol. Evol.">
        <title>Comparative Genomics of Early-Diverging Mushroom-Forming Fungi Provides Insights into the Origins of Lignocellulose Decay Capabilities.</title>
        <authorList>
            <person name="Nagy L.G."/>
            <person name="Riley R."/>
            <person name="Tritt A."/>
            <person name="Adam C."/>
            <person name="Daum C."/>
            <person name="Floudas D."/>
            <person name="Sun H."/>
            <person name="Yadav J.S."/>
            <person name="Pangilinan J."/>
            <person name="Larsson K.H."/>
            <person name="Matsuura K."/>
            <person name="Barry K."/>
            <person name="Labutti K."/>
            <person name="Kuo R."/>
            <person name="Ohm R.A."/>
            <person name="Bhattacharya S.S."/>
            <person name="Shirouzu T."/>
            <person name="Yoshinaga Y."/>
            <person name="Martin F.M."/>
            <person name="Grigoriev I.V."/>
            <person name="Hibbett D.S."/>
        </authorList>
    </citation>
    <scope>NUCLEOTIDE SEQUENCE [LARGE SCALE GENOMIC DNA]</scope>
    <source>
        <strain evidence="7 8">93-53</strain>
    </source>
</reference>
<dbReference type="STRING" id="1314785.A0A165DVY3"/>
<dbReference type="InterPro" id="IPR000608">
    <property type="entry name" value="UBC"/>
</dbReference>
<evidence type="ECO:0000259" key="6">
    <source>
        <dbReference type="PROSITE" id="PS50127"/>
    </source>
</evidence>
<dbReference type="SUPFAM" id="SSF54495">
    <property type="entry name" value="UBC-like"/>
    <property type="match status" value="1"/>
</dbReference>
<evidence type="ECO:0000256" key="4">
    <source>
        <dbReference type="ARBA" id="ARBA00023027"/>
    </source>
</evidence>
<keyword evidence="4" id="KW-0520">NAD</keyword>
<accession>A0A165DVY3</accession>
<dbReference type="Gene3D" id="3.90.228.10">
    <property type="match status" value="1"/>
</dbReference>
<proteinExistence type="predicted"/>
<organism evidence="7 8">
    <name type="scientific">Laetiporus sulphureus 93-53</name>
    <dbReference type="NCBI Taxonomy" id="1314785"/>
    <lineage>
        <taxon>Eukaryota</taxon>
        <taxon>Fungi</taxon>
        <taxon>Dikarya</taxon>
        <taxon>Basidiomycota</taxon>
        <taxon>Agaricomycotina</taxon>
        <taxon>Agaricomycetes</taxon>
        <taxon>Polyporales</taxon>
        <taxon>Laetiporus</taxon>
    </lineage>
</organism>
<keyword evidence="8" id="KW-1185">Reference proteome</keyword>
<dbReference type="InParanoid" id="A0A165DVY3"/>
<evidence type="ECO:0000313" key="8">
    <source>
        <dbReference type="Proteomes" id="UP000076871"/>
    </source>
</evidence>
<dbReference type="EMBL" id="KV427628">
    <property type="protein sequence ID" value="KZT05739.1"/>
    <property type="molecule type" value="Genomic_DNA"/>
</dbReference>
<dbReference type="GeneID" id="63826109"/>
<feature type="region of interest" description="Disordered" evidence="5">
    <location>
        <begin position="1"/>
        <end position="60"/>
    </location>
</feature>
<keyword evidence="1" id="KW-0328">Glycosyltransferase</keyword>
<dbReference type="OrthoDB" id="109543at2759"/>
<evidence type="ECO:0000256" key="5">
    <source>
        <dbReference type="SAM" id="MobiDB-lite"/>
    </source>
</evidence>
<dbReference type="InterPro" id="IPR016135">
    <property type="entry name" value="UBQ-conjugating_enzyme/RWD"/>
</dbReference>
<dbReference type="AlphaFoldDB" id="A0A165DVY3"/>
<feature type="compositionally biased region" description="Acidic residues" evidence="5">
    <location>
        <begin position="365"/>
        <end position="378"/>
    </location>
</feature>
<gene>
    <name evidence="7" type="ORF">LAESUDRAFT_726677</name>
</gene>
<dbReference type="PANTHER" id="PTHR21328">
    <property type="entry name" value="POLY ADP-RIBOSE POLYMERASE FAMILY, MEMBER PARP"/>
    <property type="match status" value="1"/>
</dbReference>
<protein>
    <recommendedName>
        <fullName evidence="6">UBC core domain-containing protein</fullName>
    </recommendedName>
</protein>
<evidence type="ECO:0000256" key="1">
    <source>
        <dbReference type="ARBA" id="ARBA00022676"/>
    </source>
</evidence>
<dbReference type="SMART" id="SM00212">
    <property type="entry name" value="UBCc"/>
    <property type="match status" value="1"/>
</dbReference>
<sequence length="1110" mass="124764">MSSKRPRVSGGSDKEPQKGAKHQRMADYTFSIPSPPSPSISEHPSMAAAGDPSDFGVTSKSTNLRGRKRFLADLEAVQRASIEHRGLRLTDIQLGEEEGTFNCRVSRTGGVHVLSLNFLVSDTSEYPSDHVLFCYSSDEPVPEQFKEAIDEIPRQGALSLRHTLDGLLTTFAKILNREPHSVDEEEDQDEEEDVDGIFEDYDTYSEDNLGITAKNKSNIDMNLMQRDFNEMIVWNYRPGYISFGTDEFILSVSLPVVALTRDIPARALMAWDRRLLSQSQHLTMLISGMRGTYPVLERDGILHPEASMRDAILQFRVGLTPNYKPTKQDAMDAVRVFRMKQEVQNLKSNSKAQTASAVGAPVSYDGDDASENNDEEPQPDPSTFQSFSLSASLESLMNDYFLRVMQLRLKYDLGWAGAEMLCWQAEKMQQRPEDALNFVWMHVRAADEQEAVLQQSYNLPPDPLLSGQSDGHINLPLLAFCYLIRRLMLCSRYCIVCHDRLNTEYETLKPYVCDSRLCTYQYYFLNRGLSLEYEIRANPEVVDLLVSLAFVAAREGALDNPLPIGMGLRVANPGGAPTGEPDSLCDFDTLTLPQMQSAIANLIQTLPPIADVKKFLDKHDTIGKAKPRLHDMNPQTPSAAWLVLRWCIASCTAHVEELSPVDCIQGIDSTWRQFRFSIGAPDVEARFKTALKAAQNQDPNALDYPALYAFHGSPLKNWHSIIRHGLWYKTIANGRAYGDGVYFSKEGSLSMQTYARTSTSCWSNSSIGAQQCCALAEIVNLPQQFVRTNPFFVVKDTEWIMCRYLLVKSASNTEEVPEDNTETEVEQEVIPFVPLDPRHPITMSTASIRIPDPSYKLVKLLEVRQQEQSDAMDLFDEDDMRVFDYQAVAPDPAVCEEPTNADDWVHDAAWVNATVEHLLPPPSEATPQATMALQKELKSMLREQEKAKSLRELGWYMPPDLIGDNLFQWIVELHSFEKELPIAKDMEAQGINSIVFEIRFPPSYPHAPPFFRILKPRFLPFIRGGGGHVTGGGSMCMDLLTADGWLPSYSISAILLQIKLAISNLDPRPARLASNWDQAYNMNEALEGYKRAANTHGWKIPQGLERLALN</sequence>
<dbReference type="InterPro" id="IPR012317">
    <property type="entry name" value="Poly(ADP-ribose)pol_cat_dom"/>
</dbReference>
<feature type="domain" description="UBC core" evidence="6">
    <location>
        <begin position="928"/>
        <end position="1102"/>
    </location>
</feature>
<evidence type="ECO:0000313" key="7">
    <source>
        <dbReference type="EMBL" id="KZT05739.1"/>
    </source>
</evidence>
<keyword evidence="3" id="KW-0548">Nucleotidyltransferase</keyword>
<evidence type="ECO:0000256" key="2">
    <source>
        <dbReference type="ARBA" id="ARBA00022679"/>
    </source>
</evidence>
<evidence type="ECO:0000256" key="3">
    <source>
        <dbReference type="ARBA" id="ARBA00022695"/>
    </source>
</evidence>
<dbReference type="Gene3D" id="3.10.110.10">
    <property type="entry name" value="Ubiquitin Conjugating Enzyme"/>
    <property type="match status" value="1"/>
</dbReference>
<dbReference type="GO" id="GO:0003950">
    <property type="term" value="F:NAD+ poly-ADP-ribosyltransferase activity"/>
    <property type="evidence" value="ECO:0007669"/>
    <property type="project" value="InterPro"/>
</dbReference>
<dbReference type="Pfam" id="PF00644">
    <property type="entry name" value="PARP"/>
    <property type="match status" value="1"/>
</dbReference>
<dbReference type="PROSITE" id="PS50127">
    <property type="entry name" value="UBC_2"/>
    <property type="match status" value="1"/>
</dbReference>
<dbReference type="SUPFAM" id="SSF56399">
    <property type="entry name" value="ADP-ribosylation"/>
    <property type="match status" value="1"/>
</dbReference>
<keyword evidence="2" id="KW-0808">Transferase</keyword>
<dbReference type="Pfam" id="PF00179">
    <property type="entry name" value="UQ_con"/>
    <property type="match status" value="1"/>
</dbReference>
<dbReference type="InterPro" id="IPR051838">
    <property type="entry name" value="ARTD_PARP"/>
</dbReference>
<dbReference type="CDD" id="cd23802">
    <property type="entry name" value="UBCc_UBE2Q"/>
    <property type="match status" value="1"/>
</dbReference>
<dbReference type="Proteomes" id="UP000076871">
    <property type="component" value="Unassembled WGS sequence"/>
</dbReference>